<proteinExistence type="predicted"/>
<dbReference type="GeneID" id="29080626"/>
<protein>
    <recommendedName>
        <fullName evidence="1">GIY-YIG domain-containing protein</fullName>
    </recommendedName>
</protein>
<dbReference type="CDD" id="cd10440">
    <property type="entry name" value="GIY-YIG_COG3680"/>
    <property type="match status" value="1"/>
</dbReference>
<dbReference type="KEGG" id="vg:29080626"/>
<dbReference type="RefSeq" id="YP_009289515.1">
    <property type="nucleotide sequence ID" value="NC_031095.1"/>
</dbReference>
<keyword evidence="3" id="KW-1185">Reference proteome</keyword>
<sequence length="495" mass="56193">MKTEKSLKYYVYMILINKNVVYIGKGTGDRAWSHFKEALKYKNDDSSENAKCEAILEAERCGYEVEVVKIKENLTEHQAFSLEAFYIDCYWGSEFLTNKVKGLSEKKRCNVKFSLDEAATEHHYNAYIRTQTGLFGDSKKASDETSNMLTFAGAKRLIEESEILAIHKHGLLGDAYNLCVIESIEVIRLLDLIGVDVTSIFFISQVKEKCEYISEHFGCFIRFNFLETKMRKFNTIIMNPPFKHDSKFIKKALEVSNNVVCITPASYLHSAGINAHKPEFKPRLERAIIDDNNGDKYFNAGMMTQLAISKFTKNETPSFVLENGKTGAKYTYNNDDFVSIVLNNTIAKNIANKVKTDARLETTKNSNNYIIFNRKLSVNTNGKILMGPDYYKGMVNGNTAINVGNPKNECTVFFNSSEEAENAIKFYSLPVIKLVCTYNAGLGGGAGKRMIKHAPVVDFTKEWTREMVQEHFNISDEEWEYAENVVNGVSIDEIR</sequence>
<organism evidence="2 3">
    <name type="scientific">Klebsiella phage PKO111</name>
    <dbReference type="NCBI Taxonomy" id="1654928"/>
    <lineage>
        <taxon>Viruses</taxon>
        <taxon>Duplodnaviria</taxon>
        <taxon>Heunggongvirae</taxon>
        <taxon>Uroviricota</taxon>
        <taxon>Caudoviricetes</taxon>
        <taxon>Pantevenvirales</taxon>
        <taxon>Straboviridae</taxon>
        <taxon>Tevenvirinae</taxon>
        <taxon>Jiaodavirus</taxon>
        <taxon>Jiaodavirus pko111</taxon>
    </lineage>
</organism>
<dbReference type="Proteomes" id="UP000202948">
    <property type="component" value="Segment"/>
</dbReference>
<gene>
    <name evidence="2" type="ORF">PKO111_114</name>
</gene>
<name>A0A162E4A3_9CAUD</name>
<feature type="domain" description="GIY-YIG" evidence="1">
    <location>
        <begin position="7"/>
        <end position="99"/>
    </location>
</feature>
<dbReference type="EMBL" id="KR269720">
    <property type="protein sequence ID" value="AKJ73172.1"/>
    <property type="molecule type" value="Genomic_DNA"/>
</dbReference>
<evidence type="ECO:0000259" key="1">
    <source>
        <dbReference type="PROSITE" id="PS50164"/>
    </source>
</evidence>
<dbReference type="InterPro" id="IPR000305">
    <property type="entry name" value="GIY-YIG_endonuc"/>
</dbReference>
<dbReference type="InterPro" id="IPR029063">
    <property type="entry name" value="SAM-dependent_MTases_sf"/>
</dbReference>
<evidence type="ECO:0000313" key="3">
    <source>
        <dbReference type="Proteomes" id="UP000202948"/>
    </source>
</evidence>
<accession>A0A162E4A3</accession>
<dbReference type="PROSITE" id="PS50164">
    <property type="entry name" value="GIY_YIG"/>
    <property type="match status" value="1"/>
</dbReference>
<evidence type="ECO:0000313" key="2">
    <source>
        <dbReference type="EMBL" id="AKJ73172.1"/>
    </source>
</evidence>
<dbReference type="Gene3D" id="3.40.50.150">
    <property type="entry name" value="Vaccinia Virus protein VP39"/>
    <property type="match status" value="1"/>
</dbReference>
<reference evidence="2 3" key="1">
    <citation type="submission" date="2015-04" db="EMBL/GenBank/DDBJ databases">
        <title>Complete Genome Sequence of K. oxytoca Bacteriophage PKO111.</title>
        <authorList>
            <person name="Lee J.-H."/>
            <person name="Park E.-A."/>
            <person name="Lee D.-H."/>
        </authorList>
    </citation>
    <scope>NUCLEOTIDE SEQUENCE [LARGE SCALE GENOMIC DNA]</scope>
</reference>
<dbReference type="Pfam" id="PF22945">
    <property type="entry name" value="LEM-3_GIY-YIG"/>
    <property type="match status" value="1"/>
</dbReference>